<dbReference type="AlphaFoldDB" id="A0A8I1I0C3"/>
<dbReference type="InterPro" id="IPR023546">
    <property type="entry name" value="MGMT"/>
</dbReference>
<dbReference type="InterPro" id="IPR036388">
    <property type="entry name" value="WH-like_DNA-bd_sf"/>
</dbReference>
<evidence type="ECO:0000256" key="2">
    <source>
        <dbReference type="ARBA" id="ARBA00008711"/>
    </source>
</evidence>
<keyword evidence="3 8" id="KW-0489">Methyltransferase</keyword>
<name>A0A8I1I0C3_9CORY</name>
<comment type="subcellular location">
    <subcellularLocation>
        <location evidence="8">Cytoplasm</location>
    </subcellularLocation>
</comment>
<dbReference type="Proteomes" id="UP000603369">
    <property type="component" value="Unassembled WGS sequence"/>
</dbReference>
<dbReference type="Gene3D" id="1.10.10.10">
    <property type="entry name" value="Winged helix-like DNA-binding domain superfamily/Winged helix DNA-binding domain"/>
    <property type="match status" value="1"/>
</dbReference>
<dbReference type="InterPro" id="IPR036631">
    <property type="entry name" value="MGMT_N_sf"/>
</dbReference>
<evidence type="ECO:0000256" key="5">
    <source>
        <dbReference type="ARBA" id="ARBA00022763"/>
    </source>
</evidence>
<evidence type="ECO:0000259" key="9">
    <source>
        <dbReference type="Pfam" id="PF01035"/>
    </source>
</evidence>
<dbReference type="GO" id="GO:0005737">
    <property type="term" value="C:cytoplasm"/>
    <property type="evidence" value="ECO:0007669"/>
    <property type="project" value="UniProtKB-SubCell"/>
</dbReference>
<evidence type="ECO:0000256" key="7">
    <source>
        <dbReference type="ARBA" id="ARBA00049348"/>
    </source>
</evidence>
<feature type="domain" description="Methylguanine DNA methyltransferase ribonuclease-like" evidence="10">
    <location>
        <begin position="3"/>
        <end position="76"/>
    </location>
</feature>
<dbReference type="GO" id="GO:0003908">
    <property type="term" value="F:methylated-DNA-[protein]-cysteine S-methyltransferase activity"/>
    <property type="evidence" value="ECO:0007669"/>
    <property type="project" value="UniProtKB-UniRule"/>
</dbReference>
<proteinExistence type="inferred from homology"/>
<dbReference type="CDD" id="cd06445">
    <property type="entry name" value="ATase"/>
    <property type="match status" value="1"/>
</dbReference>
<comment type="miscellaneous">
    <text evidence="8">This enzyme catalyzes only one turnover and therefore is not strictly catalytic. According to one definition, an enzyme is a biocatalyst that acts repeatedly and over many reaction cycles.</text>
</comment>
<keyword evidence="4 8" id="KW-0808">Transferase</keyword>
<dbReference type="Pfam" id="PF01035">
    <property type="entry name" value="DNA_binding_1"/>
    <property type="match status" value="1"/>
</dbReference>
<keyword evidence="5 8" id="KW-0227">DNA damage</keyword>
<protein>
    <recommendedName>
        <fullName evidence="8">Methylated-DNA--protein-cysteine methyltransferase</fullName>
        <ecNumber evidence="8">2.1.1.63</ecNumber>
    </recommendedName>
    <alternativeName>
        <fullName evidence="8">6-O-methylguanine-DNA methyltransferase</fullName>
        <shortName evidence="8">MGMT</shortName>
    </alternativeName>
    <alternativeName>
        <fullName evidence="8">O-6-methylguanine-DNA-alkyltransferase</fullName>
    </alternativeName>
</protein>
<gene>
    <name evidence="11" type="ORF">JDP02_07750</name>
</gene>
<dbReference type="Gene3D" id="3.30.160.70">
    <property type="entry name" value="Methylated DNA-protein cysteine methyltransferase domain"/>
    <property type="match status" value="1"/>
</dbReference>
<evidence type="ECO:0000256" key="3">
    <source>
        <dbReference type="ARBA" id="ARBA00022603"/>
    </source>
</evidence>
<comment type="catalytic activity">
    <reaction evidence="1 8">
        <text>a 4-O-methyl-thymidine in DNA + L-cysteinyl-[protein] = a thymidine in DNA + S-methyl-L-cysteinyl-[protein]</text>
        <dbReference type="Rhea" id="RHEA:53428"/>
        <dbReference type="Rhea" id="RHEA-COMP:10131"/>
        <dbReference type="Rhea" id="RHEA-COMP:10132"/>
        <dbReference type="Rhea" id="RHEA-COMP:13555"/>
        <dbReference type="Rhea" id="RHEA-COMP:13556"/>
        <dbReference type="ChEBI" id="CHEBI:29950"/>
        <dbReference type="ChEBI" id="CHEBI:82612"/>
        <dbReference type="ChEBI" id="CHEBI:137386"/>
        <dbReference type="ChEBI" id="CHEBI:137387"/>
        <dbReference type="EC" id="2.1.1.63"/>
    </reaction>
</comment>
<evidence type="ECO:0000313" key="11">
    <source>
        <dbReference type="EMBL" id="MBK3428401.1"/>
    </source>
</evidence>
<dbReference type="PANTHER" id="PTHR10815:SF13">
    <property type="entry name" value="METHYLATED-DNA--PROTEIN-CYSTEINE METHYLTRANSFERASE"/>
    <property type="match status" value="1"/>
</dbReference>
<dbReference type="EMBL" id="JAEHFL010000010">
    <property type="protein sequence ID" value="MBK3428401.1"/>
    <property type="molecule type" value="Genomic_DNA"/>
</dbReference>
<evidence type="ECO:0000313" key="12">
    <source>
        <dbReference type="Proteomes" id="UP000603369"/>
    </source>
</evidence>
<comment type="catalytic activity">
    <reaction evidence="7 8">
        <text>a 6-O-methyl-2'-deoxyguanosine in DNA + L-cysteinyl-[protein] = S-methyl-L-cysteinyl-[protein] + a 2'-deoxyguanosine in DNA</text>
        <dbReference type="Rhea" id="RHEA:24000"/>
        <dbReference type="Rhea" id="RHEA-COMP:10131"/>
        <dbReference type="Rhea" id="RHEA-COMP:10132"/>
        <dbReference type="Rhea" id="RHEA-COMP:11367"/>
        <dbReference type="Rhea" id="RHEA-COMP:11368"/>
        <dbReference type="ChEBI" id="CHEBI:29950"/>
        <dbReference type="ChEBI" id="CHEBI:82612"/>
        <dbReference type="ChEBI" id="CHEBI:85445"/>
        <dbReference type="ChEBI" id="CHEBI:85448"/>
        <dbReference type="EC" id="2.1.1.63"/>
    </reaction>
</comment>
<feature type="active site" description="Nucleophile; methyl group acceptor" evidence="8">
    <location>
        <position position="132"/>
    </location>
</feature>
<reference evidence="11 12" key="1">
    <citation type="submission" date="2020-12" db="EMBL/GenBank/DDBJ databases">
        <title>Draft genome sequence of the commensal strain Corynebacterium tuberculostearicum MFP09/CIP 102622 isolated from human skin.</title>
        <authorList>
            <person name="Boukerb A.M."/>
            <person name="Janvier X."/>
            <person name="Feuilloley M.G.J."/>
            <person name="Groboillot A."/>
        </authorList>
    </citation>
    <scope>NUCLEOTIDE SEQUENCE [LARGE SCALE GENOMIC DNA]</scope>
    <source>
        <strain evidence="11 12">CIP 102622</strain>
    </source>
</reference>
<keyword evidence="6 8" id="KW-0234">DNA repair</keyword>
<comment type="function">
    <text evidence="8">Involved in the cellular defense against the biological effects of O6-methylguanine (O6-MeG) and O4-methylthymine (O4-MeT) in DNA. Repairs the methylated nucleobase in DNA by stoichiometrically transferring the methyl group to a cysteine residue in the enzyme. This is a suicide reaction: the enzyme is irreversibly inactivated.</text>
</comment>
<evidence type="ECO:0000259" key="10">
    <source>
        <dbReference type="Pfam" id="PF02870"/>
    </source>
</evidence>
<comment type="caution">
    <text evidence="11">The sequence shown here is derived from an EMBL/GenBank/DDBJ whole genome shotgun (WGS) entry which is preliminary data.</text>
</comment>
<dbReference type="InterPro" id="IPR014048">
    <property type="entry name" value="MethylDNA_cys_MeTrfase_DNA-bd"/>
</dbReference>
<dbReference type="EC" id="2.1.1.63" evidence="8"/>
<dbReference type="InterPro" id="IPR036217">
    <property type="entry name" value="MethylDNA_cys_MeTrfase_DNAb"/>
</dbReference>
<organism evidence="11 12">
    <name type="scientific">Corynebacterium tuberculostearicum</name>
    <dbReference type="NCBI Taxonomy" id="38304"/>
    <lineage>
        <taxon>Bacteria</taxon>
        <taxon>Bacillati</taxon>
        <taxon>Actinomycetota</taxon>
        <taxon>Actinomycetes</taxon>
        <taxon>Mycobacteriales</taxon>
        <taxon>Corynebacteriaceae</taxon>
        <taxon>Corynebacterium</taxon>
    </lineage>
</organism>
<evidence type="ECO:0000256" key="6">
    <source>
        <dbReference type="ARBA" id="ARBA00023204"/>
    </source>
</evidence>
<dbReference type="PANTHER" id="PTHR10815">
    <property type="entry name" value="METHYLATED-DNA--PROTEIN-CYSTEINE METHYLTRANSFERASE"/>
    <property type="match status" value="1"/>
</dbReference>
<evidence type="ECO:0000256" key="4">
    <source>
        <dbReference type="ARBA" id="ARBA00022679"/>
    </source>
</evidence>
<comment type="similarity">
    <text evidence="2 8">Belongs to the MGMT family.</text>
</comment>
<keyword evidence="8" id="KW-0963">Cytoplasm</keyword>
<evidence type="ECO:0000256" key="8">
    <source>
        <dbReference type="HAMAP-Rule" id="MF_00772"/>
    </source>
</evidence>
<evidence type="ECO:0000256" key="1">
    <source>
        <dbReference type="ARBA" id="ARBA00001286"/>
    </source>
</evidence>
<dbReference type="HAMAP" id="MF_00772">
    <property type="entry name" value="OGT"/>
    <property type="match status" value="1"/>
</dbReference>
<dbReference type="GO" id="GO:0032259">
    <property type="term" value="P:methylation"/>
    <property type="evidence" value="ECO:0007669"/>
    <property type="project" value="UniProtKB-KW"/>
</dbReference>
<sequence length="161" mass="17314">MFRLIDSPLGPLRLQASPRGLSRVEFTATGALQEAADSAVKGDSEKHSAAVLDAAQTQLAEYFAGRHRAFELPLDPPRTTDFRAAVHAQLMKIAYGETVTYRDVAKKLGRPGATRAVGSACGANPLLIVRPCHRVLRSDGRLGGYAGGLDAKRFLLTLEEN</sequence>
<dbReference type="RefSeq" id="WP_200435957.1">
    <property type="nucleotide sequence ID" value="NZ_JAEHFL010000010.1"/>
</dbReference>
<feature type="domain" description="Methylated-DNA-[protein]-cysteine S-methyltransferase DNA binding" evidence="9">
    <location>
        <begin position="81"/>
        <end position="160"/>
    </location>
</feature>
<dbReference type="InterPro" id="IPR008332">
    <property type="entry name" value="MethylG_MeTrfase_N"/>
</dbReference>
<dbReference type="NCBIfam" id="TIGR00589">
    <property type="entry name" value="ogt"/>
    <property type="match status" value="1"/>
</dbReference>
<dbReference type="GO" id="GO:0006307">
    <property type="term" value="P:DNA alkylation repair"/>
    <property type="evidence" value="ECO:0007669"/>
    <property type="project" value="UniProtKB-UniRule"/>
</dbReference>
<dbReference type="FunFam" id="1.10.10.10:FF:000214">
    <property type="entry name" value="Methylated-DNA--protein-cysteine methyltransferase"/>
    <property type="match status" value="1"/>
</dbReference>
<dbReference type="SUPFAM" id="SSF46767">
    <property type="entry name" value="Methylated DNA-protein cysteine methyltransferase, C-terminal domain"/>
    <property type="match status" value="1"/>
</dbReference>
<accession>A0A8I1I0C3</accession>
<dbReference type="Pfam" id="PF02870">
    <property type="entry name" value="Methyltransf_1N"/>
    <property type="match status" value="1"/>
</dbReference>
<keyword evidence="12" id="KW-1185">Reference proteome</keyword>
<dbReference type="SUPFAM" id="SSF53155">
    <property type="entry name" value="Methylated DNA-protein cysteine methyltransferase domain"/>
    <property type="match status" value="1"/>
</dbReference>